<dbReference type="Gene3D" id="3.40.50.300">
    <property type="entry name" value="P-loop containing nucleotide triphosphate hydrolases"/>
    <property type="match status" value="1"/>
</dbReference>
<dbReference type="InterPro" id="IPR056884">
    <property type="entry name" value="NPHP3-like_N"/>
</dbReference>
<dbReference type="PANTHER" id="PTHR10039">
    <property type="entry name" value="AMELOGENIN"/>
    <property type="match status" value="1"/>
</dbReference>
<dbReference type="SUPFAM" id="SSF52540">
    <property type="entry name" value="P-loop containing nucleoside triphosphate hydrolases"/>
    <property type="match status" value="1"/>
</dbReference>
<sequence length="907" mass="103749">MDAAWAAEHACRISQFAVTCSDILSCVRASKLEKLQPVLDERPNNLMETLLQHTRQVRFTPSDGTGTLSREDEILLRLAGYCQEYSSQLIEALQDWDTEPKNLHAPEVAEPPHHHDLTNLLETIRKLLNGDLATLQWSSVCQNVRELGAKNSRLGANRTVEIQQLAAEVDTSFQAITSKQFDDVTLLRSWKQVHAATQRVTDLSVEKTVLTMLQFWTMDRRKELIAKEHDDTFEWVLAPTDPNQSKQSSSNFSEWLEIDEPLYWISGKPGSGKSTLMKFLAENPKTIQALKRWAKDDTLITAVFYFWSSAKDPLQKSDTGLLRSILFQILRQCPDLVQYAYPAQWRERHHSHGSLQQLVRSEQNTSDLLAAFTRVSDALSSVNAKFCFFIDGLDEYDGEPTDVIRLVEALNKSVKLKTCVSSRQWADFEKTFGTDNPWKLYIHEMTENDMVRYVKDLFGKDPKFRQMRDAADTEITHSLVKAIVENAEGVFLWSFLVVKDLLDGLSETDTIHALQQRLGTIPTDLDGYFKKLFQDTQPHMRGSTAKVFELTLNAVDKLPLMCYWFIQQHGLEDVQKMKLGSMERRVASQNLREMEKMLNIYSQGLLSVNISTYAIESTAELEDNSWLFEFRVDFIHRTVADFMQTADMKKLLKKWIPQSFNVDVEICKAGLATIKATPSTRDMFQDAHRALSILNLFMCHAKMVLGDLQTQLVDNLLAALRLHTESVTEIPMMILGAGNFWACQCSFNFALLYHCVSYGLTEYVALQLDKERMEFAEPQSGLLYGCFSWDSRVRMERFALPVDTVEMLLARGFDPNLPWGDRGFSFWQQLLTSTYSRHLKGIATQGDFDAIKRAVEHGADMESKVEVFAARRMGETKAHEIVERVVPIEQLSTLRLDHSERPYENSQ</sequence>
<evidence type="ECO:0000313" key="4">
    <source>
        <dbReference type="EMBL" id="OAQ61481.1"/>
    </source>
</evidence>
<proteinExistence type="predicted"/>
<keyword evidence="1" id="KW-0677">Repeat</keyword>
<evidence type="ECO:0000259" key="2">
    <source>
        <dbReference type="Pfam" id="PF24883"/>
    </source>
</evidence>
<name>A0A179F886_METCM</name>
<feature type="domain" description="Nephrocystin 3-like N-terminal" evidence="2">
    <location>
        <begin position="249"/>
        <end position="423"/>
    </location>
</feature>
<dbReference type="PANTHER" id="PTHR10039:SF5">
    <property type="entry name" value="NACHT DOMAIN-CONTAINING PROTEIN"/>
    <property type="match status" value="1"/>
</dbReference>
<comment type="caution">
    <text evidence="4">The sequence shown here is derived from an EMBL/GenBank/DDBJ whole genome shotgun (WGS) entry which is preliminary data.</text>
</comment>
<evidence type="ECO:0000256" key="1">
    <source>
        <dbReference type="ARBA" id="ARBA00022737"/>
    </source>
</evidence>
<accession>A0A179F886</accession>
<organism evidence="4 5">
    <name type="scientific">Pochonia chlamydosporia 170</name>
    <dbReference type="NCBI Taxonomy" id="1380566"/>
    <lineage>
        <taxon>Eukaryota</taxon>
        <taxon>Fungi</taxon>
        <taxon>Dikarya</taxon>
        <taxon>Ascomycota</taxon>
        <taxon>Pezizomycotina</taxon>
        <taxon>Sordariomycetes</taxon>
        <taxon>Hypocreomycetidae</taxon>
        <taxon>Hypocreales</taxon>
        <taxon>Clavicipitaceae</taxon>
        <taxon>Pochonia</taxon>
    </lineage>
</organism>
<gene>
    <name evidence="4" type="ORF">VFPPC_09312</name>
</gene>
<feature type="domain" description="DUF7791" evidence="3">
    <location>
        <begin position="556"/>
        <end position="683"/>
    </location>
</feature>
<reference evidence="4 5" key="1">
    <citation type="journal article" date="2016" name="PLoS Pathog.">
        <title>Biosynthesis of antibiotic leucinostatins in bio-control fungus Purpureocillium lilacinum and their inhibition on phytophthora revealed by genome mining.</title>
        <authorList>
            <person name="Wang G."/>
            <person name="Liu Z."/>
            <person name="Lin R."/>
            <person name="Li E."/>
            <person name="Mao Z."/>
            <person name="Ling J."/>
            <person name="Yang Y."/>
            <person name="Yin W.B."/>
            <person name="Xie B."/>
        </authorList>
    </citation>
    <scope>NUCLEOTIDE SEQUENCE [LARGE SCALE GENOMIC DNA]</scope>
    <source>
        <strain evidence="4">170</strain>
    </source>
</reference>
<dbReference type="OrthoDB" id="443402at2759"/>
<dbReference type="Pfam" id="PF24883">
    <property type="entry name" value="NPHP3_N"/>
    <property type="match status" value="1"/>
</dbReference>
<dbReference type="RefSeq" id="XP_018139185.1">
    <property type="nucleotide sequence ID" value="XM_018287872.1"/>
</dbReference>
<evidence type="ECO:0000259" key="3">
    <source>
        <dbReference type="Pfam" id="PF25053"/>
    </source>
</evidence>
<dbReference type="InterPro" id="IPR056693">
    <property type="entry name" value="DUF7791"/>
</dbReference>
<dbReference type="KEGG" id="pchm:VFPPC_09312"/>
<evidence type="ECO:0000313" key="5">
    <source>
        <dbReference type="Proteomes" id="UP000078397"/>
    </source>
</evidence>
<dbReference type="Pfam" id="PF25053">
    <property type="entry name" value="DUF7791"/>
    <property type="match status" value="1"/>
</dbReference>
<dbReference type="EMBL" id="LSBJ02000007">
    <property type="protein sequence ID" value="OAQ61481.1"/>
    <property type="molecule type" value="Genomic_DNA"/>
</dbReference>
<protein>
    <submittedName>
        <fullName evidence="4">NACHT domain-containing protein</fullName>
    </submittedName>
</protein>
<dbReference type="STRING" id="1380566.A0A179F886"/>
<dbReference type="GeneID" id="28851866"/>
<dbReference type="InterPro" id="IPR027417">
    <property type="entry name" value="P-loop_NTPase"/>
</dbReference>
<keyword evidence="5" id="KW-1185">Reference proteome</keyword>
<dbReference type="AlphaFoldDB" id="A0A179F886"/>
<dbReference type="Proteomes" id="UP000078397">
    <property type="component" value="Unassembled WGS sequence"/>
</dbReference>